<keyword evidence="1" id="KW-1133">Transmembrane helix</keyword>
<organism evidence="3 4">
    <name type="scientific">Hansschlegelia quercus</name>
    <dbReference type="NCBI Taxonomy" id="2528245"/>
    <lineage>
        <taxon>Bacteria</taxon>
        <taxon>Pseudomonadati</taxon>
        <taxon>Pseudomonadota</taxon>
        <taxon>Alphaproteobacteria</taxon>
        <taxon>Hyphomicrobiales</taxon>
        <taxon>Methylopilaceae</taxon>
        <taxon>Hansschlegelia</taxon>
    </lineage>
</organism>
<dbReference type="SUPFAM" id="SSF141868">
    <property type="entry name" value="EAL domain-like"/>
    <property type="match status" value="1"/>
</dbReference>
<evidence type="ECO:0000256" key="1">
    <source>
        <dbReference type="SAM" id="Phobius"/>
    </source>
</evidence>
<dbReference type="GO" id="GO:0071111">
    <property type="term" value="F:cyclic-guanylate-specific phosphodiesterase activity"/>
    <property type="evidence" value="ECO:0007669"/>
    <property type="project" value="InterPro"/>
</dbReference>
<comment type="caution">
    <text evidence="3">The sequence shown here is derived from an EMBL/GenBank/DDBJ whole genome shotgun (WGS) entry which is preliminary data.</text>
</comment>
<dbReference type="RefSeq" id="WP_131001860.1">
    <property type="nucleotide sequence ID" value="NZ_JBHSZR010000005.1"/>
</dbReference>
<dbReference type="AlphaFoldDB" id="A0A4V2JE83"/>
<dbReference type="EMBL" id="SIUB01000002">
    <property type="protein sequence ID" value="TBN54266.1"/>
    <property type="molecule type" value="Genomic_DNA"/>
</dbReference>
<feature type="domain" description="EAL" evidence="2">
    <location>
        <begin position="268"/>
        <end position="521"/>
    </location>
</feature>
<gene>
    <name evidence="3" type="ORF">EYR15_05330</name>
</gene>
<dbReference type="OrthoDB" id="9814202at2"/>
<feature type="transmembrane region" description="Helical" evidence="1">
    <location>
        <begin position="242"/>
        <end position="264"/>
    </location>
</feature>
<keyword evidence="1" id="KW-0472">Membrane</keyword>
<dbReference type="PROSITE" id="PS50883">
    <property type="entry name" value="EAL"/>
    <property type="match status" value="1"/>
</dbReference>
<dbReference type="PANTHER" id="PTHR33121">
    <property type="entry name" value="CYCLIC DI-GMP PHOSPHODIESTERASE PDEF"/>
    <property type="match status" value="1"/>
</dbReference>
<name>A0A4V2JE83_9HYPH</name>
<evidence type="ECO:0000259" key="2">
    <source>
        <dbReference type="PROSITE" id="PS50883"/>
    </source>
</evidence>
<dbReference type="Pfam" id="PF00563">
    <property type="entry name" value="EAL"/>
    <property type="match status" value="1"/>
</dbReference>
<reference evidence="3 4" key="1">
    <citation type="submission" date="2019-02" db="EMBL/GenBank/DDBJ databases">
        <title>Hansschlegelia quercus sp. nov., a novel methylotrophic bacterium from buds of oak (Quercus robur L.).</title>
        <authorList>
            <person name="Agafonova N.V."/>
            <person name="Kaparullina E.N."/>
            <person name="Grouzdev D.S."/>
            <person name="Doronina N.V."/>
        </authorList>
    </citation>
    <scope>NUCLEOTIDE SEQUENCE [LARGE SCALE GENOMIC DNA]</scope>
    <source>
        <strain evidence="3 4">Dub</strain>
    </source>
</reference>
<evidence type="ECO:0000313" key="4">
    <source>
        <dbReference type="Proteomes" id="UP000291613"/>
    </source>
</evidence>
<dbReference type="PANTHER" id="PTHR33121:SF56">
    <property type="entry name" value="SIGNALLING PROTEIN WITH EAL AND C2 DOMAINS"/>
    <property type="match status" value="1"/>
</dbReference>
<dbReference type="CDD" id="cd01948">
    <property type="entry name" value="EAL"/>
    <property type="match status" value="1"/>
</dbReference>
<dbReference type="Proteomes" id="UP000291613">
    <property type="component" value="Unassembled WGS sequence"/>
</dbReference>
<protein>
    <submittedName>
        <fullName evidence="3">EAL domain-containing protein</fullName>
    </submittedName>
</protein>
<dbReference type="Gene3D" id="3.20.20.450">
    <property type="entry name" value="EAL domain"/>
    <property type="match status" value="1"/>
</dbReference>
<dbReference type="SMART" id="SM00052">
    <property type="entry name" value="EAL"/>
    <property type="match status" value="1"/>
</dbReference>
<dbReference type="InterPro" id="IPR035919">
    <property type="entry name" value="EAL_sf"/>
</dbReference>
<dbReference type="InterPro" id="IPR050706">
    <property type="entry name" value="Cyclic-di-GMP_PDE-like"/>
</dbReference>
<evidence type="ECO:0000313" key="3">
    <source>
        <dbReference type="EMBL" id="TBN54266.1"/>
    </source>
</evidence>
<keyword evidence="4" id="KW-1185">Reference proteome</keyword>
<sequence>MAQDGGHSWKRALLTGLAIAAGPIIGLNALLAMNIAATSQSEVDEIAAKVLTVAERRLDESAAMLISMGMKGVAKCADLSREVALGSPLQAPSASEVGFVDPQGVARCAAFGQPRVVRLTSAEHGTTNPDVFLSTVRIGETSPQQFVRLQWRNPDGSALRVLVPGENLLPEFLRSAVGASFIVELVMIDGGQITRRYLDPLLMNEQPSIIPKISARAASQRYPMKVEIEVPGAATAKANEGLFLYANLCSLVFAAVVATVAILISRRSGGPVREIADGIRRGEFVPYYQPVIDIVTGRLKGCEVLVRWRKPDGRMAPPGSFIGLAEASDQIFPLTRALMESARDDLGEAYRARPGLKVGFNLVARHFDDVSIVDDVERIFAGSPIGMGQLMFEVTERQPLTDIPRARIVISKLQALGARVALDDVGTGHGGLSYLLKLGVDVMKMDKMFVDAIGTSRYSVAIVDSLVRLASDMNLDLIAEGVETIEQVEYLRGKGVRMAQGYVFAPPLPASSYLALVKAMTPDVAEAPRAARTAA</sequence>
<keyword evidence="1" id="KW-0812">Transmembrane</keyword>
<feature type="transmembrane region" description="Helical" evidence="1">
    <location>
        <begin position="12"/>
        <end position="33"/>
    </location>
</feature>
<accession>A0A4V2JE83</accession>
<proteinExistence type="predicted"/>
<dbReference type="InterPro" id="IPR001633">
    <property type="entry name" value="EAL_dom"/>
</dbReference>